<dbReference type="InterPro" id="IPR002898">
    <property type="entry name" value="MotA_ExbB_proton_chnl"/>
</dbReference>
<dbReference type="Proteomes" id="UP000196536">
    <property type="component" value="Unassembled WGS sequence"/>
</dbReference>
<evidence type="ECO:0000256" key="6">
    <source>
        <dbReference type="RuleBase" id="RU004057"/>
    </source>
</evidence>
<dbReference type="RefSeq" id="WP_087620398.1">
    <property type="nucleotide sequence ID" value="NZ_NEXX01000002.1"/>
</dbReference>
<protein>
    <submittedName>
        <fullName evidence="9">Flagellar motor protein MotA</fullName>
    </submittedName>
</protein>
<keyword evidence="4 7" id="KW-1133">Transmembrane helix</keyword>
<dbReference type="GO" id="GO:0017038">
    <property type="term" value="P:protein import"/>
    <property type="evidence" value="ECO:0007669"/>
    <property type="project" value="TreeGrafter"/>
</dbReference>
<proteinExistence type="inferred from homology"/>
<accession>A0A1Z9Z068</accession>
<dbReference type="PANTHER" id="PTHR30625:SF3">
    <property type="entry name" value="TOL-PAL SYSTEM PROTEIN TOLQ"/>
    <property type="match status" value="1"/>
</dbReference>
<dbReference type="Pfam" id="PF01618">
    <property type="entry name" value="MotA_ExbB"/>
    <property type="match status" value="1"/>
</dbReference>
<comment type="caution">
    <text evidence="9">The sequence shown here is derived from an EMBL/GenBank/DDBJ whole genome shotgun (WGS) entry which is preliminary data.</text>
</comment>
<dbReference type="InterPro" id="IPR050790">
    <property type="entry name" value="ExbB/TolQ_transport"/>
</dbReference>
<organism evidence="9 10">
    <name type="scientific">Acinetobacter populi</name>
    <dbReference type="NCBI Taxonomy" id="1582270"/>
    <lineage>
        <taxon>Bacteria</taxon>
        <taxon>Pseudomonadati</taxon>
        <taxon>Pseudomonadota</taxon>
        <taxon>Gammaproteobacteria</taxon>
        <taxon>Moraxellales</taxon>
        <taxon>Moraxellaceae</taxon>
        <taxon>Acinetobacter</taxon>
    </lineage>
</organism>
<sequence length="247" mass="26811">MTDINTLIHDATIWLLIAFSIITWVFIVLKAIQTQKASKQSKQFVEDFWQAKNLNDAIQKANAEQGPTARIAQVGFKTLIDANEKTHQDLQQTWSRQDLLERHLRKQILTERRQLEKGSALLASIGNNAPFIGLFGTVFGIIHALQAIAQSGNASMDVVAGPIGEALIATGIGIAVAVPAVLAYNYFVRKVKSIGADLDDFATDFVSLNQKAGFQLPSATAGIHTANDKATLSSVKSELGKEKEVLA</sequence>
<evidence type="ECO:0000256" key="4">
    <source>
        <dbReference type="ARBA" id="ARBA00022989"/>
    </source>
</evidence>
<evidence type="ECO:0000259" key="8">
    <source>
        <dbReference type="Pfam" id="PF01618"/>
    </source>
</evidence>
<comment type="similarity">
    <text evidence="6">Belongs to the exbB/tolQ family.</text>
</comment>
<evidence type="ECO:0000313" key="10">
    <source>
        <dbReference type="Proteomes" id="UP000196536"/>
    </source>
</evidence>
<keyword evidence="6" id="KW-0653">Protein transport</keyword>
<dbReference type="AlphaFoldDB" id="A0A1Z9Z068"/>
<dbReference type="PANTHER" id="PTHR30625">
    <property type="entry name" value="PROTEIN TOLQ"/>
    <property type="match status" value="1"/>
</dbReference>
<evidence type="ECO:0000256" key="1">
    <source>
        <dbReference type="ARBA" id="ARBA00004651"/>
    </source>
</evidence>
<gene>
    <name evidence="9" type="ORF">CAP51_09025</name>
</gene>
<keyword evidence="9" id="KW-0966">Cell projection</keyword>
<keyword evidence="9" id="KW-0969">Cilium</keyword>
<comment type="subcellular location">
    <subcellularLocation>
        <location evidence="1">Cell membrane</location>
        <topology evidence="1">Multi-pass membrane protein</topology>
    </subcellularLocation>
    <subcellularLocation>
        <location evidence="6">Membrane</location>
        <topology evidence="6">Multi-pass membrane protein</topology>
    </subcellularLocation>
</comment>
<keyword evidence="10" id="KW-1185">Reference proteome</keyword>
<keyword evidence="2" id="KW-1003">Cell membrane</keyword>
<evidence type="ECO:0000313" key="9">
    <source>
        <dbReference type="EMBL" id="OUY07855.1"/>
    </source>
</evidence>
<feature type="transmembrane region" description="Helical" evidence="7">
    <location>
        <begin position="120"/>
        <end position="146"/>
    </location>
</feature>
<feature type="transmembrane region" description="Helical" evidence="7">
    <location>
        <begin position="12"/>
        <end position="32"/>
    </location>
</feature>
<keyword evidence="6" id="KW-0813">Transport</keyword>
<dbReference type="EMBL" id="NEXX01000002">
    <property type="protein sequence ID" value="OUY07855.1"/>
    <property type="molecule type" value="Genomic_DNA"/>
</dbReference>
<keyword evidence="3 7" id="KW-0812">Transmembrane</keyword>
<evidence type="ECO:0000256" key="2">
    <source>
        <dbReference type="ARBA" id="ARBA00022475"/>
    </source>
</evidence>
<reference evidence="9 10" key="1">
    <citation type="submission" date="2017-05" db="EMBL/GenBank/DDBJ databases">
        <title>Acinetobacter populi ANC 5415 (= PBJ7), whole genome shotgun sequencing project.</title>
        <authorList>
            <person name="Nemec A."/>
            <person name="Radolfova-Krizova L."/>
        </authorList>
    </citation>
    <scope>NUCLEOTIDE SEQUENCE [LARGE SCALE GENOMIC DNA]</scope>
    <source>
        <strain evidence="9 10">PBJ7</strain>
    </source>
</reference>
<dbReference type="GO" id="GO:0005886">
    <property type="term" value="C:plasma membrane"/>
    <property type="evidence" value="ECO:0007669"/>
    <property type="project" value="UniProtKB-SubCell"/>
</dbReference>
<evidence type="ECO:0000256" key="5">
    <source>
        <dbReference type="ARBA" id="ARBA00023136"/>
    </source>
</evidence>
<evidence type="ECO:0000256" key="3">
    <source>
        <dbReference type="ARBA" id="ARBA00022692"/>
    </source>
</evidence>
<dbReference type="OrthoDB" id="9805133at2"/>
<keyword evidence="5 7" id="KW-0472">Membrane</keyword>
<keyword evidence="9" id="KW-0282">Flagellum</keyword>
<feature type="domain" description="MotA/TolQ/ExbB proton channel" evidence="8">
    <location>
        <begin position="84"/>
        <end position="196"/>
    </location>
</feature>
<evidence type="ECO:0000256" key="7">
    <source>
        <dbReference type="SAM" id="Phobius"/>
    </source>
</evidence>
<name>A0A1Z9Z068_9GAMM</name>
<feature type="transmembrane region" description="Helical" evidence="7">
    <location>
        <begin position="166"/>
        <end position="187"/>
    </location>
</feature>